<gene>
    <name evidence="1" type="ORF">PSIN1315_LOCUS14776</name>
</gene>
<evidence type="ECO:0008006" key="2">
    <source>
        <dbReference type="Google" id="ProtNLM"/>
    </source>
</evidence>
<protein>
    <recommendedName>
        <fullName evidence="2">CHK kinase-like domain-containing protein</fullName>
    </recommendedName>
</protein>
<dbReference type="Pfam" id="PF02958">
    <property type="entry name" value="EcKL"/>
    <property type="match status" value="1"/>
</dbReference>
<organism evidence="1">
    <name type="scientific">Prasinoderma singulare</name>
    <dbReference type="NCBI Taxonomy" id="676789"/>
    <lineage>
        <taxon>Eukaryota</taxon>
        <taxon>Viridiplantae</taxon>
        <taxon>Prasinodermophyta</taxon>
        <taxon>Prasinodermophyceae</taxon>
        <taxon>Prasinodermales</taxon>
        <taxon>Prasinodermaceae</taxon>
        <taxon>Prasinoderma</taxon>
    </lineage>
</organism>
<dbReference type="EMBL" id="HBHY01023019">
    <property type="protein sequence ID" value="CAE0154661.1"/>
    <property type="molecule type" value="Transcribed_RNA"/>
</dbReference>
<dbReference type="InterPro" id="IPR011009">
    <property type="entry name" value="Kinase-like_dom_sf"/>
</dbReference>
<reference evidence="1" key="1">
    <citation type="submission" date="2021-01" db="EMBL/GenBank/DDBJ databases">
        <authorList>
            <person name="Corre E."/>
            <person name="Pelletier E."/>
            <person name="Niang G."/>
            <person name="Scheremetjew M."/>
            <person name="Finn R."/>
            <person name="Kale V."/>
            <person name="Holt S."/>
            <person name="Cochrane G."/>
            <person name="Meng A."/>
            <person name="Brown T."/>
            <person name="Cohen L."/>
        </authorList>
    </citation>
    <scope>NUCLEOTIDE SEQUENCE</scope>
    <source>
        <strain evidence="1">RCC927</strain>
    </source>
</reference>
<dbReference type="InterPro" id="IPR004119">
    <property type="entry name" value="EcKL"/>
</dbReference>
<sequence length="296" mass="32034">MCKPQQARAALAGLAKLHAFFWEGSAFWRADADGGAACDELRSAVWPSGCYWQPSMQPAEQLTTLVAHHWPEHLHNFAETFAASPMLEGVELESVGERLQRVAAAVAAEAHPFGECGCGEGAKTLVHGDPKSANIFFRQGPGSAADDVQVGYIDMQWSGFGLAATDVAHHIVAGLDIECLSADGCKEEALLDHYHASLVAQLVELGGFPEAQAARLLPRETLQAQYEAAVLDMCRVVFAYQWARVKASPATLAKNAPSMGRNSYNKSVDHACWLVRQCDNMLRRREARTAAATKTA</sequence>
<dbReference type="SUPFAM" id="SSF56112">
    <property type="entry name" value="Protein kinase-like (PK-like)"/>
    <property type="match status" value="1"/>
</dbReference>
<dbReference type="AlphaFoldDB" id="A0A7S3C5E1"/>
<accession>A0A7S3C5E1</accession>
<evidence type="ECO:0000313" key="1">
    <source>
        <dbReference type="EMBL" id="CAE0154661.1"/>
    </source>
</evidence>
<dbReference type="Gene3D" id="3.90.1200.10">
    <property type="match status" value="1"/>
</dbReference>
<proteinExistence type="predicted"/>
<name>A0A7S3C5E1_9VIRI</name>